<evidence type="ECO:0000313" key="1">
    <source>
        <dbReference type="EMBL" id="RZF53653.1"/>
    </source>
</evidence>
<dbReference type="Proteomes" id="UP000292110">
    <property type="component" value="Unassembled WGS sequence"/>
</dbReference>
<proteinExistence type="predicted"/>
<accession>A0A4V2DB19</accession>
<name>A0A4V2DB19_9GAMM</name>
<reference evidence="1 2" key="1">
    <citation type="submission" date="2019-02" db="EMBL/GenBank/DDBJ databases">
        <title>The draft genome of Acinetobacter halotolerans strain JCM 31009.</title>
        <authorList>
            <person name="Qin J."/>
            <person name="Feng Y."/>
            <person name="Nemec A."/>
            <person name="Zong Z."/>
        </authorList>
    </citation>
    <scope>NUCLEOTIDE SEQUENCE [LARGE SCALE GENOMIC DNA]</scope>
    <source>
        <strain evidence="1 2">JCM 31009</strain>
    </source>
</reference>
<dbReference type="EMBL" id="SGIM01000004">
    <property type="protein sequence ID" value="RZF53653.1"/>
    <property type="molecule type" value="Genomic_DNA"/>
</dbReference>
<protein>
    <submittedName>
        <fullName evidence="1">Uncharacterized protein</fullName>
    </submittedName>
</protein>
<comment type="caution">
    <text evidence="1">The sequence shown here is derived from an EMBL/GenBank/DDBJ whole genome shotgun (WGS) entry which is preliminary data.</text>
</comment>
<sequence length="103" mass="11828">MTKDIELKAIDELIYEVEMFEQAGVYPVQDFIDNLKTLSAKVKEETKLEGCVVVPVEPTPKMIDSTWDDQDEIEKMSHNSRNEFIYKKMIKVAMLEAARGGNE</sequence>
<evidence type="ECO:0000313" key="2">
    <source>
        <dbReference type="Proteomes" id="UP000292110"/>
    </source>
</evidence>
<organism evidence="1 2">
    <name type="scientific">Acinetobacter halotolerans</name>
    <dbReference type="NCBI Taxonomy" id="1752076"/>
    <lineage>
        <taxon>Bacteria</taxon>
        <taxon>Pseudomonadati</taxon>
        <taxon>Pseudomonadota</taxon>
        <taxon>Gammaproteobacteria</taxon>
        <taxon>Moraxellales</taxon>
        <taxon>Moraxellaceae</taxon>
        <taxon>Acinetobacter</taxon>
    </lineage>
</organism>
<keyword evidence="2" id="KW-1185">Reference proteome</keyword>
<dbReference type="AlphaFoldDB" id="A0A4V2DB19"/>
<gene>
    <name evidence="1" type="ORF">EXE30_06670</name>
</gene>
<dbReference type="RefSeq" id="WP_130161723.1">
    <property type="nucleotide sequence ID" value="NZ_SGIM01000004.1"/>
</dbReference>